<dbReference type="GO" id="GO:0005737">
    <property type="term" value="C:cytoplasm"/>
    <property type="evidence" value="ECO:0007669"/>
    <property type="project" value="UniProtKB-SubCell"/>
</dbReference>
<proteinExistence type="predicted"/>
<dbReference type="GO" id="GO:0016301">
    <property type="term" value="F:kinase activity"/>
    <property type="evidence" value="ECO:0007669"/>
    <property type="project" value="UniProtKB-KW"/>
</dbReference>
<dbReference type="GO" id="GO:0009401">
    <property type="term" value="P:phosphoenolpyruvate-dependent sugar phosphotransferase system"/>
    <property type="evidence" value="ECO:0007669"/>
    <property type="project" value="UniProtKB-KW"/>
</dbReference>
<name>A0A448TIP5_9CORY</name>
<dbReference type="InterPro" id="IPR011055">
    <property type="entry name" value="Dup_hybrid_motif"/>
</dbReference>
<reference evidence="8 9" key="1">
    <citation type="submission" date="2018-06" db="EMBL/GenBank/DDBJ databases">
        <authorList>
            <consortium name="Pathogen Informatics"/>
            <person name="Doyle S."/>
        </authorList>
    </citation>
    <scope>NUCLEOTIDE SEQUENCE [LARGE SCALE GENOMIC DNA]</scope>
    <source>
        <strain evidence="8 9">NCTC10254</strain>
    </source>
</reference>
<sequence>MNESFVLGHIMSRNSDPEMVERAVAEYQSTPNLTNFCTLLFIPPADLPATVLDDVPGRFTELTQLLVDSEQTATFLQDHASQGFPFTLSTWQLQYWTGVLRVCHGIYQTNIPWVLAGYQLQILGLVGRGKRDAARELFQQLSAAQEEYGAEVVKLEELDHYIRHAETVDKQAHRASNAVIIYSPFTGQLVPLSQVSESFAEKYAGKGYAIYPSEGTLQSPAAGTITAITSHGGAYRLKTVDPLGADVEVLIHISAHPWDLSNDYFQVAVRDGAQVAAKQTLCEFDMEAMNSNDDHNSSSPVVIKNYAGNGTIRPIPSFSSTKQINAGDPLIMITT</sequence>
<dbReference type="Gene3D" id="2.70.70.10">
    <property type="entry name" value="Glucose Permease (Domain IIA)"/>
    <property type="match status" value="1"/>
</dbReference>
<evidence type="ECO:0000256" key="4">
    <source>
        <dbReference type="ARBA" id="ARBA00022679"/>
    </source>
</evidence>
<dbReference type="PROSITE" id="PS51093">
    <property type="entry name" value="PTS_EIIA_TYPE_1"/>
    <property type="match status" value="1"/>
</dbReference>
<dbReference type="PANTHER" id="PTHR45008:SF1">
    <property type="entry name" value="PTS SYSTEM GLUCOSE-SPECIFIC EIIA COMPONENT"/>
    <property type="match status" value="1"/>
</dbReference>
<protein>
    <submittedName>
        <fullName evidence="8">PTS system sucrose-specific transporter subunit IIBCA</fullName>
    </submittedName>
</protein>
<evidence type="ECO:0000313" key="9">
    <source>
        <dbReference type="Proteomes" id="UP000249886"/>
    </source>
</evidence>
<evidence type="ECO:0000313" key="8">
    <source>
        <dbReference type="EMBL" id="SPW28590.1"/>
    </source>
</evidence>
<dbReference type="InterPro" id="IPR050890">
    <property type="entry name" value="PTS_EIIA_component"/>
</dbReference>
<evidence type="ECO:0000256" key="3">
    <source>
        <dbReference type="ARBA" id="ARBA00022597"/>
    </source>
</evidence>
<evidence type="ECO:0000259" key="7">
    <source>
        <dbReference type="PROSITE" id="PS51093"/>
    </source>
</evidence>
<evidence type="ECO:0000256" key="6">
    <source>
        <dbReference type="ARBA" id="ARBA00022777"/>
    </source>
</evidence>
<dbReference type="SUPFAM" id="SSF51261">
    <property type="entry name" value="Duplicated hybrid motif"/>
    <property type="match status" value="1"/>
</dbReference>
<keyword evidence="4" id="KW-0808">Transferase</keyword>
<dbReference type="Pfam" id="PF00358">
    <property type="entry name" value="PTS_EIIA_1"/>
    <property type="match status" value="1"/>
</dbReference>
<keyword evidence="6" id="KW-0418">Kinase</keyword>
<evidence type="ECO:0000256" key="5">
    <source>
        <dbReference type="ARBA" id="ARBA00022683"/>
    </source>
</evidence>
<dbReference type="PANTHER" id="PTHR45008">
    <property type="entry name" value="PTS SYSTEM GLUCOSE-SPECIFIC EIIA COMPONENT"/>
    <property type="match status" value="1"/>
</dbReference>
<comment type="subcellular location">
    <subcellularLocation>
        <location evidence="1">Cytoplasm</location>
    </subcellularLocation>
</comment>
<evidence type="ECO:0000256" key="2">
    <source>
        <dbReference type="ARBA" id="ARBA00022448"/>
    </source>
</evidence>
<dbReference type="InterPro" id="IPR001127">
    <property type="entry name" value="PTS_EIIA_1_perm"/>
</dbReference>
<accession>A0A448TIP5</accession>
<keyword evidence="2" id="KW-0813">Transport</keyword>
<dbReference type="AlphaFoldDB" id="A0A448TIP5"/>
<dbReference type="Proteomes" id="UP000249886">
    <property type="component" value="Unassembled WGS sequence"/>
</dbReference>
<feature type="domain" description="PTS EIIA type-1" evidence="7">
    <location>
        <begin position="196"/>
        <end position="305"/>
    </location>
</feature>
<evidence type="ECO:0000256" key="1">
    <source>
        <dbReference type="ARBA" id="ARBA00004496"/>
    </source>
</evidence>
<keyword evidence="5" id="KW-0598">Phosphotransferase system</keyword>
<organism evidence="8 9">
    <name type="scientific">Corynebacterium matruchotii</name>
    <dbReference type="NCBI Taxonomy" id="43768"/>
    <lineage>
        <taxon>Bacteria</taxon>
        <taxon>Bacillati</taxon>
        <taxon>Actinomycetota</taxon>
        <taxon>Actinomycetes</taxon>
        <taxon>Mycobacteriales</taxon>
        <taxon>Corynebacteriaceae</taxon>
        <taxon>Corynebacterium</taxon>
    </lineage>
</organism>
<keyword evidence="3" id="KW-0762">Sugar transport</keyword>
<gene>
    <name evidence="8" type="primary">bglF_2</name>
    <name evidence="8" type="ORF">NCTC10254_01536</name>
</gene>
<comment type="caution">
    <text evidence="8">The sequence shown here is derived from an EMBL/GenBank/DDBJ whole genome shotgun (WGS) entry which is preliminary data.</text>
</comment>
<dbReference type="GeneID" id="84573607"/>
<dbReference type="RefSeq" id="WP_005525369.1">
    <property type="nucleotide sequence ID" value="NZ_CAUOLB010000004.1"/>
</dbReference>
<dbReference type="EMBL" id="UARK01000011">
    <property type="protein sequence ID" value="SPW28590.1"/>
    <property type="molecule type" value="Genomic_DNA"/>
</dbReference>